<evidence type="ECO:0000313" key="7">
    <source>
        <dbReference type="Proteomes" id="UP000723463"/>
    </source>
</evidence>
<feature type="region of interest" description="Disordered" evidence="4">
    <location>
        <begin position="1"/>
        <end position="39"/>
    </location>
</feature>
<dbReference type="Gene3D" id="3.30.200.20">
    <property type="entry name" value="Phosphorylase Kinase, domain 1"/>
    <property type="match status" value="1"/>
</dbReference>
<feature type="region of interest" description="Disordered" evidence="4">
    <location>
        <begin position="215"/>
        <end position="239"/>
    </location>
</feature>
<proteinExistence type="predicted"/>
<evidence type="ECO:0000259" key="5">
    <source>
        <dbReference type="PROSITE" id="PS50011"/>
    </source>
</evidence>
<dbReference type="SMART" id="SM00220">
    <property type="entry name" value="S_TKc"/>
    <property type="match status" value="1"/>
</dbReference>
<accession>A0A9P6JYV4</accession>
<dbReference type="GO" id="GO:0035556">
    <property type="term" value="P:intracellular signal transduction"/>
    <property type="evidence" value="ECO:0007669"/>
    <property type="project" value="TreeGrafter"/>
</dbReference>
<reference evidence="6" key="1">
    <citation type="journal article" date="2020" name="Fungal Divers.">
        <title>Resolving the Mortierellaceae phylogeny through synthesis of multi-gene phylogenetics and phylogenomics.</title>
        <authorList>
            <person name="Vandepol N."/>
            <person name="Liber J."/>
            <person name="Desiro A."/>
            <person name="Na H."/>
            <person name="Kennedy M."/>
            <person name="Barry K."/>
            <person name="Grigoriev I.V."/>
            <person name="Miller A.N."/>
            <person name="O'Donnell K."/>
            <person name="Stajich J.E."/>
            <person name="Bonito G."/>
        </authorList>
    </citation>
    <scope>NUCLEOTIDE SEQUENCE</scope>
    <source>
        <strain evidence="6">NRRL 2591</strain>
    </source>
</reference>
<feature type="domain" description="Protein kinase" evidence="5">
    <location>
        <begin position="170"/>
        <end position="463"/>
    </location>
</feature>
<dbReference type="SUPFAM" id="SSF56112">
    <property type="entry name" value="Protein kinase-like (PK-like)"/>
    <property type="match status" value="1"/>
</dbReference>
<feature type="compositionally biased region" description="Polar residues" evidence="4">
    <location>
        <begin position="16"/>
        <end position="33"/>
    </location>
</feature>
<dbReference type="CDD" id="cd14008">
    <property type="entry name" value="STKc_LKB1_CaMKK"/>
    <property type="match status" value="1"/>
</dbReference>
<protein>
    <recommendedName>
        <fullName evidence="5">Protein kinase domain-containing protein</fullName>
    </recommendedName>
</protein>
<dbReference type="FunFam" id="1.10.510.10:FF:000571">
    <property type="entry name" value="Maternal embryonic leucine zipper kinase"/>
    <property type="match status" value="1"/>
</dbReference>
<dbReference type="Gene3D" id="1.10.510.10">
    <property type="entry name" value="Transferase(Phosphotransferase) domain 1"/>
    <property type="match status" value="1"/>
</dbReference>
<gene>
    <name evidence="6" type="ORF">EC957_005985</name>
</gene>
<feature type="region of interest" description="Disordered" evidence="4">
    <location>
        <begin position="763"/>
        <end position="859"/>
    </location>
</feature>
<evidence type="ECO:0000256" key="2">
    <source>
        <dbReference type="ARBA" id="ARBA00022840"/>
    </source>
</evidence>
<evidence type="ECO:0000313" key="6">
    <source>
        <dbReference type="EMBL" id="KAF9538979.1"/>
    </source>
</evidence>
<name>A0A9P6JYV4_9FUNG</name>
<feature type="region of interest" description="Disordered" evidence="4">
    <location>
        <begin position="555"/>
        <end position="623"/>
    </location>
</feature>
<dbReference type="PANTHER" id="PTHR24346">
    <property type="entry name" value="MAP/MICROTUBULE AFFINITY-REGULATING KINASE"/>
    <property type="match status" value="1"/>
</dbReference>
<evidence type="ECO:0000256" key="1">
    <source>
        <dbReference type="ARBA" id="ARBA00022741"/>
    </source>
</evidence>
<dbReference type="PROSITE" id="PS00107">
    <property type="entry name" value="PROTEIN_KINASE_ATP"/>
    <property type="match status" value="1"/>
</dbReference>
<feature type="compositionally biased region" description="Basic and acidic residues" evidence="4">
    <location>
        <begin position="848"/>
        <end position="859"/>
    </location>
</feature>
<dbReference type="GO" id="GO:0005737">
    <property type="term" value="C:cytoplasm"/>
    <property type="evidence" value="ECO:0007669"/>
    <property type="project" value="TreeGrafter"/>
</dbReference>
<dbReference type="AlphaFoldDB" id="A0A9P6JYV4"/>
<dbReference type="PROSITE" id="PS50011">
    <property type="entry name" value="PROTEIN_KINASE_DOM"/>
    <property type="match status" value="1"/>
</dbReference>
<keyword evidence="7" id="KW-1185">Reference proteome</keyword>
<dbReference type="InterPro" id="IPR011009">
    <property type="entry name" value="Kinase-like_dom_sf"/>
</dbReference>
<sequence length="859" mass="93084">MDSGPPLVQQHPAAHPTTTVSDTASLQTNNNETPAALPVPPVALDDGYLPLDGSTTTTLSFESGIHPALTTTDIASANADAADQLAKQFPSQQSTVLTETLSSFTSNRSSIYSGAGNNNNNSNNLLSTVSSATSTASRRSSMQLSKVEVRETLDASLTENADGFHQLKQYILIKEIGKGAFGKVHLAQDENTNIRYAVKEFSKSKLRKKDKANLFKLGPRGRGRGRRGPEAPSPLTSESSPLDLIRGEVAILKKLHHPNIVKLYEVLDVSAEDSMYMVFEYCEKGVLMPVSLTERFENVFSDAECRDVFQQMILGIEYLHEHDIIHRDIKPDNLLRSGDGTVKIVDFGVSEMFNKKGDDLTKKSAGSPAFMAPELCRHDHGEVSGRATDVWSMGVTLFCIRYGTLPYVSESILEMHRVIREEDYQIPNEETEDPLFVALIHKLLEKDPAKRITIDQLRTDPWVTNSDREPLVSKDENTANAVTEVTEEDLRSAVQKINSLATVIKAIARLKRGIKSPASRPIVAAAALQSFESTISDRMQDADEDATPAAEPIVTPISANTTPTATETTSTTESKKIGLEGSMDDISLQEGNKLADSEQNPEEKVEVKEAAEEKPVDEDPQGYEVCDFETGMCYWVPAKKSPNATTTTTSTPAPEPAPTAIVADVVTSADVAKKEAVEEDAKVDKKEKLIKEDEKEEEETPAPPVEITTTAPAEDKEIKPSSTTTATSTTKNKKDEAETGAEQDGYQVCDSATGMCYWIPAKKAKVDPEQSTASEVTEKTEKDETTKVARSVVAAAVPSSPASGLDPERATEEASSGARTPVSGSPTEQSPVPSPGSLNPGPRLVGKLSRDRLAMFENS</sequence>
<feature type="compositionally biased region" description="Basic and acidic residues" evidence="4">
    <location>
        <begin position="672"/>
        <end position="693"/>
    </location>
</feature>
<feature type="region of interest" description="Disordered" evidence="4">
    <location>
        <begin position="672"/>
        <end position="748"/>
    </location>
</feature>
<feature type="compositionally biased region" description="Polar residues" evidence="4">
    <location>
        <begin position="813"/>
        <end position="831"/>
    </location>
</feature>
<dbReference type="EMBL" id="JAAAXW010000272">
    <property type="protein sequence ID" value="KAF9538979.1"/>
    <property type="molecule type" value="Genomic_DNA"/>
</dbReference>
<dbReference type="GO" id="GO:0004674">
    <property type="term" value="F:protein serine/threonine kinase activity"/>
    <property type="evidence" value="ECO:0007669"/>
    <property type="project" value="TreeGrafter"/>
</dbReference>
<organism evidence="6 7">
    <name type="scientific">Mortierella hygrophila</name>
    <dbReference type="NCBI Taxonomy" id="979708"/>
    <lineage>
        <taxon>Eukaryota</taxon>
        <taxon>Fungi</taxon>
        <taxon>Fungi incertae sedis</taxon>
        <taxon>Mucoromycota</taxon>
        <taxon>Mortierellomycotina</taxon>
        <taxon>Mortierellomycetes</taxon>
        <taxon>Mortierellales</taxon>
        <taxon>Mortierellaceae</taxon>
        <taxon>Mortierella</taxon>
    </lineage>
</organism>
<dbReference type="GO" id="GO:0005524">
    <property type="term" value="F:ATP binding"/>
    <property type="evidence" value="ECO:0007669"/>
    <property type="project" value="UniProtKB-UniRule"/>
</dbReference>
<feature type="binding site" evidence="3">
    <location>
        <position position="199"/>
    </location>
    <ligand>
        <name>ATP</name>
        <dbReference type="ChEBI" id="CHEBI:30616"/>
    </ligand>
</feature>
<dbReference type="InterPro" id="IPR017441">
    <property type="entry name" value="Protein_kinase_ATP_BS"/>
</dbReference>
<dbReference type="InterPro" id="IPR000719">
    <property type="entry name" value="Prot_kinase_dom"/>
</dbReference>
<comment type="caution">
    <text evidence="6">The sequence shown here is derived from an EMBL/GenBank/DDBJ whole genome shotgun (WGS) entry which is preliminary data.</text>
</comment>
<dbReference type="Pfam" id="PF00069">
    <property type="entry name" value="Pkinase"/>
    <property type="match status" value="1"/>
</dbReference>
<feature type="compositionally biased region" description="Basic and acidic residues" evidence="4">
    <location>
        <begin position="593"/>
        <end position="614"/>
    </location>
</feature>
<feature type="compositionally biased region" description="Low complexity" evidence="4">
    <location>
        <begin position="788"/>
        <end position="803"/>
    </location>
</feature>
<evidence type="ECO:0000256" key="3">
    <source>
        <dbReference type="PROSITE-ProRule" id="PRU10141"/>
    </source>
</evidence>
<feature type="compositionally biased region" description="Low complexity" evidence="4">
    <location>
        <begin position="721"/>
        <end position="730"/>
    </location>
</feature>
<keyword evidence="1 3" id="KW-0547">Nucleotide-binding</keyword>
<keyword evidence="2 3" id="KW-0067">ATP-binding</keyword>
<evidence type="ECO:0000256" key="4">
    <source>
        <dbReference type="SAM" id="MobiDB-lite"/>
    </source>
</evidence>
<dbReference type="Proteomes" id="UP000723463">
    <property type="component" value="Unassembled WGS sequence"/>
</dbReference>
<feature type="compositionally biased region" description="Basic and acidic residues" evidence="4">
    <location>
        <begin position="776"/>
        <end position="787"/>
    </location>
</feature>
<dbReference type="PANTHER" id="PTHR24346:SF77">
    <property type="entry name" value="SERINE THREONINE PROTEIN KINASE"/>
    <property type="match status" value="1"/>
</dbReference>
<feature type="compositionally biased region" description="Low complexity" evidence="4">
    <location>
        <begin position="561"/>
        <end position="572"/>
    </location>
</feature>